<evidence type="ECO:0000313" key="2">
    <source>
        <dbReference type="EMBL" id="EZF56599.1"/>
    </source>
</evidence>
<dbReference type="Proteomes" id="UP000023758">
    <property type="component" value="Unassembled WGS sequence"/>
</dbReference>
<dbReference type="AlphaFoldDB" id="A0A022WE73"/>
<dbReference type="OrthoDB" id="4093325at2759"/>
<sequence length="186" mass="19876">MKLLAVISASLALAGFTTATPPPQTFSIKAKGNPKVPSVRFDASRSNIFLNYGDSGAVCEVKPGRPRPKDAIFYLKDSILYLHTGASKPVQKVFLDRSGFGQGKIGYLTGDGQLPSRWEVQGWTIDGAGNLKFKGKGLIACPSSDPKIKSWTVWADLGIATPGGNKGCLPFTAHTMKTKPVACKYT</sequence>
<proteinExistence type="predicted"/>
<feature type="signal peptide" evidence="1">
    <location>
        <begin position="1"/>
        <end position="19"/>
    </location>
</feature>
<evidence type="ECO:0008006" key="3">
    <source>
        <dbReference type="Google" id="ProtNLM"/>
    </source>
</evidence>
<accession>A0A022WE73</accession>
<keyword evidence="1" id="KW-0732">Signal</keyword>
<evidence type="ECO:0000256" key="1">
    <source>
        <dbReference type="SAM" id="SignalP"/>
    </source>
</evidence>
<gene>
    <name evidence="2" type="ORF">H103_01028</name>
</gene>
<dbReference type="EMBL" id="KK207716">
    <property type="protein sequence ID" value="EZF56599.1"/>
    <property type="molecule type" value="Genomic_DNA"/>
</dbReference>
<protein>
    <recommendedName>
        <fullName evidence="3">Cell wall protein PhiA</fullName>
    </recommendedName>
</protein>
<reference evidence="2" key="1">
    <citation type="submission" date="2014-02" db="EMBL/GenBank/DDBJ databases">
        <title>The Genome Sequence of Trichophyton rubrum (morphotype fischeri) CBS 288.86.</title>
        <authorList>
            <consortium name="The Broad Institute Genomics Platform"/>
            <person name="Cuomo C.A."/>
            <person name="White T.C."/>
            <person name="Graser Y."/>
            <person name="Martinez-Rossi N."/>
            <person name="Heitman J."/>
            <person name="Young S.K."/>
            <person name="Zeng Q."/>
            <person name="Gargeya S."/>
            <person name="Abouelleil A."/>
            <person name="Alvarado L."/>
            <person name="Chapman S.B."/>
            <person name="Gainer-Dewar J."/>
            <person name="Goldberg J."/>
            <person name="Griggs A."/>
            <person name="Gujja S."/>
            <person name="Hansen M."/>
            <person name="Howarth C."/>
            <person name="Imamovic A."/>
            <person name="Larimer J."/>
            <person name="Martinez D."/>
            <person name="Murphy C."/>
            <person name="Pearson M.D."/>
            <person name="Persinoti G."/>
            <person name="Poon T."/>
            <person name="Priest M."/>
            <person name="Roberts A.D."/>
            <person name="Saif S."/>
            <person name="Shea T.D."/>
            <person name="Sykes S.N."/>
            <person name="Wortman J."/>
            <person name="Nusbaum C."/>
            <person name="Birren B."/>
        </authorList>
    </citation>
    <scope>NUCLEOTIDE SEQUENCE [LARGE SCALE GENOMIC DNA]</scope>
    <source>
        <strain evidence="2">CBS 288.86</strain>
    </source>
</reference>
<name>A0A022WE73_TRIRU</name>
<dbReference type="HOGENOM" id="CLU_097238_0_0_1"/>
<feature type="chain" id="PRO_5001511493" description="Cell wall protein PhiA" evidence="1">
    <location>
        <begin position="20"/>
        <end position="186"/>
    </location>
</feature>
<organism evidence="2">
    <name type="scientific">Trichophyton rubrum CBS 288.86</name>
    <dbReference type="NCBI Taxonomy" id="1215330"/>
    <lineage>
        <taxon>Eukaryota</taxon>
        <taxon>Fungi</taxon>
        <taxon>Dikarya</taxon>
        <taxon>Ascomycota</taxon>
        <taxon>Pezizomycotina</taxon>
        <taxon>Eurotiomycetes</taxon>
        <taxon>Eurotiomycetidae</taxon>
        <taxon>Onygenales</taxon>
        <taxon>Arthrodermataceae</taxon>
        <taxon>Trichophyton</taxon>
    </lineage>
</organism>